<reference evidence="2" key="1">
    <citation type="submission" date="2020-08" db="EMBL/GenBank/DDBJ databases">
        <title>Genome public.</title>
        <authorList>
            <person name="Liu C."/>
            <person name="Sun Q."/>
        </authorList>
    </citation>
    <scope>NUCLEOTIDE SEQUENCE</scope>
    <source>
        <strain evidence="2">NSJ-32</strain>
    </source>
</reference>
<dbReference type="InterPro" id="IPR050270">
    <property type="entry name" value="DegV_domain_contain"/>
</dbReference>
<dbReference type="RefSeq" id="WP_177717638.1">
    <property type="nucleotide sequence ID" value="NZ_JACRSQ010000006.1"/>
</dbReference>
<protein>
    <submittedName>
        <fullName evidence="2">DegV family protein</fullName>
    </submittedName>
</protein>
<dbReference type="AlphaFoldDB" id="A0A926DSM3"/>
<proteinExistence type="predicted"/>
<evidence type="ECO:0000313" key="2">
    <source>
        <dbReference type="EMBL" id="MBC8543024.1"/>
    </source>
</evidence>
<dbReference type="PROSITE" id="PS51482">
    <property type="entry name" value="DEGV"/>
    <property type="match status" value="1"/>
</dbReference>
<organism evidence="2 3">
    <name type="scientific">Bianquea renquensis</name>
    <dbReference type="NCBI Taxonomy" id="2763661"/>
    <lineage>
        <taxon>Bacteria</taxon>
        <taxon>Bacillati</taxon>
        <taxon>Bacillota</taxon>
        <taxon>Clostridia</taxon>
        <taxon>Eubacteriales</taxon>
        <taxon>Bianqueaceae</taxon>
        <taxon>Bianquea</taxon>
    </lineage>
</organism>
<dbReference type="Pfam" id="PF02645">
    <property type="entry name" value="DegV"/>
    <property type="match status" value="1"/>
</dbReference>
<dbReference type="SUPFAM" id="SSF82549">
    <property type="entry name" value="DAK1/DegV-like"/>
    <property type="match status" value="1"/>
</dbReference>
<dbReference type="NCBIfam" id="TIGR00762">
    <property type="entry name" value="DegV"/>
    <property type="match status" value="1"/>
</dbReference>
<keyword evidence="3" id="KW-1185">Reference proteome</keyword>
<dbReference type="GO" id="GO:0008289">
    <property type="term" value="F:lipid binding"/>
    <property type="evidence" value="ECO:0007669"/>
    <property type="project" value="UniProtKB-KW"/>
</dbReference>
<gene>
    <name evidence="2" type="ORF">H8730_05650</name>
</gene>
<dbReference type="Gene3D" id="3.40.50.10170">
    <property type="match status" value="1"/>
</dbReference>
<sequence length="292" mass="32091">MRPIRILSDSSCDLPADEIQAHQIQVIPFYISFDKTHYQKEGVELSRDDFFKQLTGGIFPKTSVPTIEDYSNAFADSIEAGYDVICICITDAFSGSAQSAFNAASMTCEKYPGARVEVLNSRLATGAQGLLVLEACRMRDAGLSVDSIMDKLTILKDTARIQFTLDTLEYLQKGGRIGKVSAIAGSVLNIQPLIVLKDGELIPFGKARGRKRAMQKILEMFQDDVPSEDYASYRFGVEVGTCYEDGAIIQDQLESMLGRPVDVQYLPTGATIGTYTGPSALGICYIRRFETI</sequence>
<dbReference type="InterPro" id="IPR043168">
    <property type="entry name" value="DegV_C"/>
</dbReference>
<dbReference type="PANTHER" id="PTHR33434">
    <property type="entry name" value="DEGV DOMAIN-CONTAINING PROTEIN DR_1986-RELATED"/>
    <property type="match status" value="1"/>
</dbReference>
<name>A0A926DSM3_9FIRM</name>
<dbReference type="PANTHER" id="PTHR33434:SF2">
    <property type="entry name" value="FATTY ACID-BINDING PROTEIN TM_1468"/>
    <property type="match status" value="1"/>
</dbReference>
<dbReference type="Proteomes" id="UP000657006">
    <property type="component" value="Unassembled WGS sequence"/>
</dbReference>
<dbReference type="Gene3D" id="3.30.1180.10">
    <property type="match status" value="1"/>
</dbReference>
<evidence type="ECO:0000313" key="3">
    <source>
        <dbReference type="Proteomes" id="UP000657006"/>
    </source>
</evidence>
<keyword evidence="1" id="KW-0446">Lipid-binding</keyword>
<comment type="caution">
    <text evidence="2">The sequence shown here is derived from an EMBL/GenBank/DDBJ whole genome shotgun (WGS) entry which is preliminary data.</text>
</comment>
<dbReference type="EMBL" id="JACRSQ010000006">
    <property type="protein sequence ID" value="MBC8543024.1"/>
    <property type="molecule type" value="Genomic_DNA"/>
</dbReference>
<evidence type="ECO:0000256" key="1">
    <source>
        <dbReference type="ARBA" id="ARBA00023121"/>
    </source>
</evidence>
<accession>A0A926DSM3</accession>
<dbReference type="InterPro" id="IPR003797">
    <property type="entry name" value="DegV"/>
</dbReference>